<organism evidence="6">
    <name type="scientific">viral metagenome</name>
    <dbReference type="NCBI Taxonomy" id="1070528"/>
    <lineage>
        <taxon>unclassified sequences</taxon>
        <taxon>metagenomes</taxon>
        <taxon>organismal metagenomes</taxon>
    </lineage>
</organism>
<evidence type="ECO:0000256" key="3">
    <source>
        <dbReference type="ARBA" id="ARBA00022801"/>
    </source>
</evidence>
<keyword evidence="3" id="KW-0378">Hydrolase</keyword>
<protein>
    <submittedName>
        <fullName evidence="6">Putative prohead protease</fullName>
    </submittedName>
</protein>
<dbReference type="Pfam" id="PF04586">
    <property type="entry name" value="Peptidase_S78"/>
    <property type="match status" value="1"/>
</dbReference>
<evidence type="ECO:0000256" key="2">
    <source>
        <dbReference type="ARBA" id="ARBA00022670"/>
    </source>
</evidence>
<gene>
    <name evidence="6" type="ORF">MM415B02274_0007</name>
</gene>
<dbReference type="EMBL" id="MT142554">
    <property type="protein sequence ID" value="QJA85097.1"/>
    <property type="molecule type" value="Genomic_DNA"/>
</dbReference>
<dbReference type="GO" id="GO:0008233">
    <property type="term" value="F:peptidase activity"/>
    <property type="evidence" value="ECO:0007669"/>
    <property type="project" value="UniProtKB-KW"/>
</dbReference>
<proteinExistence type="predicted"/>
<keyword evidence="1" id="KW-1188">Viral release from host cell</keyword>
<reference evidence="6" key="1">
    <citation type="submission" date="2020-03" db="EMBL/GenBank/DDBJ databases">
        <title>The deep terrestrial virosphere.</title>
        <authorList>
            <person name="Holmfeldt K."/>
            <person name="Nilsson E."/>
            <person name="Simone D."/>
            <person name="Lopez-Fernandez M."/>
            <person name="Wu X."/>
            <person name="de Brujin I."/>
            <person name="Lundin D."/>
            <person name="Andersson A."/>
            <person name="Bertilsson S."/>
            <person name="Dopson M."/>
        </authorList>
    </citation>
    <scope>NUCLEOTIDE SEQUENCE</scope>
    <source>
        <strain evidence="6">MM415B02274</strain>
    </source>
</reference>
<dbReference type="AlphaFoldDB" id="A0A6M3KSJ8"/>
<evidence type="ECO:0000256" key="4">
    <source>
        <dbReference type="SAM" id="MobiDB-lite"/>
    </source>
</evidence>
<evidence type="ECO:0000313" key="6">
    <source>
        <dbReference type="EMBL" id="QJA85097.1"/>
    </source>
</evidence>
<dbReference type="GO" id="GO:0006508">
    <property type="term" value="P:proteolysis"/>
    <property type="evidence" value="ECO:0007669"/>
    <property type="project" value="UniProtKB-KW"/>
</dbReference>
<accession>A0A6M3KSJ8</accession>
<evidence type="ECO:0000256" key="1">
    <source>
        <dbReference type="ARBA" id="ARBA00022612"/>
    </source>
</evidence>
<feature type="domain" description="Prohead serine protease" evidence="5">
    <location>
        <begin position="58"/>
        <end position="195"/>
    </location>
</feature>
<feature type="region of interest" description="Disordered" evidence="4">
    <location>
        <begin position="321"/>
        <end position="343"/>
    </location>
</feature>
<dbReference type="InterPro" id="IPR054613">
    <property type="entry name" value="Peptidase_S78_dom"/>
</dbReference>
<keyword evidence="2 6" id="KW-0645">Protease</keyword>
<feature type="compositionally biased region" description="Gly residues" evidence="4">
    <location>
        <begin position="329"/>
        <end position="342"/>
    </location>
</feature>
<sequence length="442" mass="49323">MAQDKITIGSIKNFLTDIPVDITDEAVIERKYFNENLYNIDPSEERTVICKISDDSTDNEGDVLLPSGCDTTVFQKNPVVMLSHKHSELPVGKVVALTIGEHDIVAKIKLATTKAADDIWTLLSQGMLKGNSIGFVVKKSFMKNTKGFNEFIKKSGMQIAENCNRIVKEFTLFETSFCAIPTNSNALAMAISTKSIDIDKKLQKELGLGEIEVQELPKIDMKQVQDEVEKDMEEYGLEVEKELVLKPYPTEHANRLQDPDKYTKFRRNNDEFGEGVHAIYGITSDGTVELQSLRFDADKFNTDECKKWLKEHNYPENIEAAKEEKGRGEGQGVGGERQGDGGAESCVCPKCGEKIAHERGKPCSEVKCPKCGSVMVGKSEENIEKKEEKPAEPVVVEPKVEPKEEPKEIIRTVAFRVIREGDYVLTEADKKAVEGVLEGRIL</sequence>
<name>A0A6M3KSJ8_9ZZZZ</name>
<evidence type="ECO:0000259" key="5">
    <source>
        <dbReference type="Pfam" id="PF04586"/>
    </source>
</evidence>